<feature type="region of interest" description="Disordered" evidence="8">
    <location>
        <begin position="538"/>
        <end position="674"/>
    </location>
</feature>
<keyword evidence="11" id="KW-1185">Reference proteome</keyword>
<dbReference type="PANTHER" id="PTHR43289:SF6">
    <property type="entry name" value="SERINE_THREONINE-PROTEIN KINASE NEKL-3"/>
    <property type="match status" value="1"/>
</dbReference>
<dbReference type="InterPro" id="IPR000719">
    <property type="entry name" value="Prot_kinase_dom"/>
</dbReference>
<evidence type="ECO:0000256" key="7">
    <source>
        <dbReference type="PROSITE-ProRule" id="PRU10141"/>
    </source>
</evidence>
<dbReference type="Gene3D" id="1.10.510.10">
    <property type="entry name" value="Transferase(Phosphotransferase) domain 1"/>
    <property type="match status" value="1"/>
</dbReference>
<feature type="region of interest" description="Disordered" evidence="8">
    <location>
        <begin position="472"/>
        <end position="513"/>
    </location>
</feature>
<feature type="compositionally biased region" description="Low complexity" evidence="8">
    <location>
        <begin position="538"/>
        <end position="554"/>
    </location>
</feature>
<keyword evidence="4 7" id="KW-0547">Nucleotide-binding</keyword>
<dbReference type="PANTHER" id="PTHR43289">
    <property type="entry name" value="MITOGEN-ACTIVATED PROTEIN KINASE KINASE KINASE 20-RELATED"/>
    <property type="match status" value="1"/>
</dbReference>
<feature type="region of interest" description="Disordered" evidence="8">
    <location>
        <begin position="1"/>
        <end position="23"/>
    </location>
</feature>
<dbReference type="SMART" id="SM00220">
    <property type="entry name" value="S_TKc"/>
    <property type="match status" value="1"/>
</dbReference>
<dbReference type="SUPFAM" id="SSF56112">
    <property type="entry name" value="Protein kinase-like (PK-like)"/>
    <property type="match status" value="1"/>
</dbReference>
<keyword evidence="2" id="KW-0723">Serine/threonine-protein kinase</keyword>
<feature type="compositionally biased region" description="Basic and acidic residues" evidence="8">
    <location>
        <begin position="1"/>
        <end position="10"/>
    </location>
</feature>
<accession>A0ABN2U618</accession>
<evidence type="ECO:0000313" key="10">
    <source>
        <dbReference type="EMBL" id="GAA2029353.1"/>
    </source>
</evidence>
<evidence type="ECO:0000256" key="4">
    <source>
        <dbReference type="ARBA" id="ARBA00022741"/>
    </source>
</evidence>
<dbReference type="Pfam" id="PF00069">
    <property type="entry name" value="Pkinase"/>
    <property type="match status" value="1"/>
</dbReference>
<dbReference type="CDD" id="cd14014">
    <property type="entry name" value="STKc_PknB_like"/>
    <property type="match status" value="1"/>
</dbReference>
<organism evidence="10 11">
    <name type="scientific">Catenulispora yoronensis</name>
    <dbReference type="NCBI Taxonomy" id="450799"/>
    <lineage>
        <taxon>Bacteria</taxon>
        <taxon>Bacillati</taxon>
        <taxon>Actinomycetota</taxon>
        <taxon>Actinomycetes</taxon>
        <taxon>Catenulisporales</taxon>
        <taxon>Catenulisporaceae</taxon>
        <taxon>Catenulispora</taxon>
    </lineage>
</organism>
<reference evidence="10 11" key="1">
    <citation type="journal article" date="2019" name="Int. J. Syst. Evol. Microbiol.">
        <title>The Global Catalogue of Microorganisms (GCM) 10K type strain sequencing project: providing services to taxonomists for standard genome sequencing and annotation.</title>
        <authorList>
            <consortium name="The Broad Institute Genomics Platform"/>
            <consortium name="The Broad Institute Genome Sequencing Center for Infectious Disease"/>
            <person name="Wu L."/>
            <person name="Ma J."/>
        </authorList>
    </citation>
    <scope>NUCLEOTIDE SEQUENCE [LARGE SCALE GENOMIC DNA]</scope>
    <source>
        <strain evidence="10 11">JCM 16014</strain>
    </source>
</reference>
<dbReference type="EMBL" id="BAAAQN010000015">
    <property type="protein sequence ID" value="GAA2029353.1"/>
    <property type="molecule type" value="Genomic_DNA"/>
</dbReference>
<proteinExistence type="predicted"/>
<feature type="compositionally biased region" description="Polar residues" evidence="8">
    <location>
        <begin position="624"/>
        <end position="641"/>
    </location>
</feature>
<name>A0ABN2U618_9ACTN</name>
<keyword evidence="6 7" id="KW-0067">ATP-binding</keyword>
<dbReference type="InterPro" id="IPR008271">
    <property type="entry name" value="Ser/Thr_kinase_AS"/>
</dbReference>
<dbReference type="PROSITE" id="PS00108">
    <property type="entry name" value="PROTEIN_KINASE_ST"/>
    <property type="match status" value="1"/>
</dbReference>
<dbReference type="EC" id="2.7.11.1" evidence="1"/>
<evidence type="ECO:0000256" key="3">
    <source>
        <dbReference type="ARBA" id="ARBA00022679"/>
    </source>
</evidence>
<feature type="compositionally biased region" description="Low complexity" evidence="8">
    <location>
        <begin position="360"/>
        <end position="408"/>
    </location>
</feature>
<gene>
    <name evidence="10" type="ORF">GCM10009839_31110</name>
</gene>
<evidence type="ECO:0000256" key="1">
    <source>
        <dbReference type="ARBA" id="ARBA00012513"/>
    </source>
</evidence>
<evidence type="ECO:0000256" key="2">
    <source>
        <dbReference type="ARBA" id="ARBA00022527"/>
    </source>
</evidence>
<evidence type="ECO:0000259" key="9">
    <source>
        <dbReference type="PROSITE" id="PS50011"/>
    </source>
</evidence>
<feature type="domain" description="Protein kinase" evidence="9">
    <location>
        <begin position="20"/>
        <end position="280"/>
    </location>
</feature>
<evidence type="ECO:0000256" key="5">
    <source>
        <dbReference type="ARBA" id="ARBA00022777"/>
    </source>
</evidence>
<keyword evidence="5" id="KW-0418">Kinase</keyword>
<evidence type="ECO:0000256" key="8">
    <source>
        <dbReference type="SAM" id="MobiDB-lite"/>
    </source>
</evidence>
<evidence type="ECO:0000256" key="6">
    <source>
        <dbReference type="ARBA" id="ARBA00022840"/>
    </source>
</evidence>
<dbReference type="InterPro" id="IPR017441">
    <property type="entry name" value="Protein_kinase_ATP_BS"/>
</dbReference>
<dbReference type="Proteomes" id="UP001500751">
    <property type="component" value="Unassembled WGS sequence"/>
</dbReference>
<feature type="compositionally biased region" description="Pro residues" evidence="8">
    <location>
        <begin position="498"/>
        <end position="509"/>
    </location>
</feature>
<dbReference type="PROSITE" id="PS50011">
    <property type="entry name" value="PROTEIN_KINASE_DOM"/>
    <property type="match status" value="1"/>
</dbReference>
<dbReference type="Gene3D" id="3.30.200.20">
    <property type="entry name" value="Phosphorylase Kinase, domain 1"/>
    <property type="match status" value="1"/>
</dbReference>
<keyword evidence="3" id="KW-0808">Transferase</keyword>
<feature type="compositionally biased region" description="Pro residues" evidence="8">
    <location>
        <begin position="654"/>
        <end position="664"/>
    </location>
</feature>
<comment type="caution">
    <text evidence="10">The sequence shown here is derived from an EMBL/GenBank/DDBJ whole genome shotgun (WGS) entry which is preliminary data.</text>
</comment>
<dbReference type="PROSITE" id="PS00107">
    <property type="entry name" value="PROTEIN_KINASE_ATP"/>
    <property type="match status" value="1"/>
</dbReference>
<sequence>MTDGAADRATNEPTESIPGYSDLTQIGMGGSGIVYRARQQAFDRDVAVKVLRGDFDESARRRFLREARLTGRLTGHPHVVTALDAGTTAGGHPYLAMDLFEQGSLQDRLTATGPLPAPEVAAIGAKIAGALSDAHALGMVHRDVKPNNILVSRFGEPALADFGVAVVPESATVVTMFRAFTPHHAAPEVLEGADATALSDVYSLGSTLYHLLTGRPPFYGDDGGAHLSALMFRIVNTPPPPLDCPDLPELAQIVTRALAKPPTERPDSASAMAAELRALVGAGVRVSGTVITMPPLTSDDPTHRAQTQGAGPAFAGAPGVVAAAGPNGTVEDSGPGEVTVRGDEGLAPVDSGTAGSGLVGSSATGGPATTGPATAGPAAAGSAAPGPVRTGAVPVDPAAAGSAAGGPATSGPVPVGLAANSPAPVGSAIAGSGLAGSANGGHAAAGPVAAGSGLDGSVATGPVAAGPVISGPAPTYPSATPTRSASGFEAPPLELSRPPQPIAPEPPAPHNRRRPLIIGASAAAALAVAIGAIALSQGSSSPTAASTTPRSGAAIGPGGGATDTTDPTDGSSRPVGQDVSAGGPMPAAGDSSSPAVGVNQPGSIAPTAAGSATATASAPGTTAQHPASSSPGSTTKAPTTKPSGTASAPGATTAPPPSTAPAKPPSTSTSSKNMSCTGWHITHVVADDGNGYAATGSFNMRSGPYASCAATGKFTTGQHMYIWCHVTNGYGNVWVYGRIDGTDTPYWQSLDNFKSGTTLGPAC</sequence>
<dbReference type="RefSeq" id="WP_344666301.1">
    <property type="nucleotide sequence ID" value="NZ_BAAAQN010000015.1"/>
</dbReference>
<feature type="compositionally biased region" description="Low complexity" evidence="8">
    <location>
        <begin position="601"/>
        <end position="623"/>
    </location>
</feature>
<evidence type="ECO:0000313" key="11">
    <source>
        <dbReference type="Proteomes" id="UP001500751"/>
    </source>
</evidence>
<feature type="compositionally biased region" description="Low complexity" evidence="8">
    <location>
        <begin position="642"/>
        <end position="653"/>
    </location>
</feature>
<feature type="compositionally biased region" description="Low complexity" evidence="8">
    <location>
        <begin position="309"/>
        <end position="326"/>
    </location>
</feature>
<dbReference type="InterPro" id="IPR011009">
    <property type="entry name" value="Kinase-like_dom_sf"/>
</dbReference>
<protein>
    <recommendedName>
        <fullName evidence="1">non-specific serine/threonine protein kinase</fullName>
        <ecNumber evidence="1">2.7.11.1</ecNumber>
    </recommendedName>
</protein>
<feature type="binding site" evidence="7">
    <location>
        <position position="49"/>
    </location>
    <ligand>
        <name>ATP</name>
        <dbReference type="ChEBI" id="CHEBI:30616"/>
    </ligand>
</feature>
<feature type="region of interest" description="Disordered" evidence="8">
    <location>
        <begin position="292"/>
        <end position="408"/>
    </location>
</feature>
<feature type="compositionally biased region" description="Low complexity" evidence="8">
    <location>
        <begin position="562"/>
        <end position="574"/>
    </location>
</feature>